<evidence type="ECO:0000313" key="1">
    <source>
        <dbReference type="EMBL" id="AEE14493.1"/>
    </source>
</evidence>
<reference evidence="1 2" key="1">
    <citation type="submission" date="2011-04" db="EMBL/GenBank/DDBJ databases">
        <title>The complete genome of Thermodesulfobium narugense DSM 14796.</title>
        <authorList>
            <consortium name="US DOE Joint Genome Institute (JGI-PGF)"/>
            <person name="Lucas S."/>
            <person name="Han J."/>
            <person name="Lapidus A."/>
            <person name="Bruce D."/>
            <person name="Goodwin L."/>
            <person name="Pitluck S."/>
            <person name="Peters L."/>
            <person name="Kyrpides N."/>
            <person name="Mavromatis K."/>
            <person name="Pagani I."/>
            <person name="Ivanova N."/>
            <person name="Ovchinnikova G."/>
            <person name="Zhang X."/>
            <person name="Saunders L."/>
            <person name="Detter J.C."/>
            <person name="Tapia R."/>
            <person name="Han C."/>
            <person name="Land M."/>
            <person name="Hauser L."/>
            <person name="Markowitz V."/>
            <person name="Cheng J.-F."/>
            <person name="Hugenholtz P."/>
            <person name="Woyke T."/>
            <person name="Wu D."/>
            <person name="Spring S."/>
            <person name="Schroeder M."/>
            <person name="Brambilla E."/>
            <person name="Klenk H.-P."/>
            <person name="Eisen J.A."/>
        </authorList>
    </citation>
    <scope>NUCLEOTIDE SEQUENCE [LARGE SCALE GENOMIC DNA]</scope>
    <source>
        <strain evidence="1 2">DSM 14796</strain>
    </source>
</reference>
<keyword evidence="2" id="KW-1185">Reference proteome</keyword>
<name>M1E750_9BACT</name>
<gene>
    <name evidence="1" type="ORF">Thena_0863</name>
</gene>
<accession>M1E750</accession>
<dbReference type="AlphaFoldDB" id="M1E750"/>
<dbReference type="Proteomes" id="UP000011765">
    <property type="component" value="Chromosome"/>
</dbReference>
<organism evidence="1 2">
    <name type="scientific">Thermodesulfobium narugense DSM 14796</name>
    <dbReference type="NCBI Taxonomy" id="747365"/>
    <lineage>
        <taxon>Bacteria</taxon>
        <taxon>Pseudomonadati</taxon>
        <taxon>Thermodesulfobiota</taxon>
        <taxon>Thermodesulfobiia</taxon>
        <taxon>Thermodesulfobiales</taxon>
        <taxon>Thermodesulfobiaceae</taxon>
        <taxon>Thermodesulfobium</taxon>
    </lineage>
</organism>
<dbReference type="EMBL" id="CP002690">
    <property type="protein sequence ID" value="AEE14493.1"/>
    <property type="molecule type" value="Genomic_DNA"/>
</dbReference>
<dbReference type="HOGENOM" id="CLU_2385171_0_0_9"/>
<sequence>MPLFYSVDELYKFLDNNSKNYKLRSIRPGQFLCHMTVQGNDINVYTFSEKIAHELSKKFNKEILYEEYLFMCEKYEHPMALIKYFSTLNEKLNI</sequence>
<protein>
    <submittedName>
        <fullName evidence="1">Uncharacterized protein</fullName>
    </submittedName>
</protein>
<evidence type="ECO:0000313" key="2">
    <source>
        <dbReference type="Proteomes" id="UP000011765"/>
    </source>
</evidence>
<dbReference type="STRING" id="747365.Thena_0863"/>
<proteinExistence type="predicted"/>
<dbReference type="RefSeq" id="WP_013756216.1">
    <property type="nucleotide sequence ID" value="NC_015499.1"/>
</dbReference>
<dbReference type="KEGG" id="tnr:Thena_0863"/>